<proteinExistence type="inferred from homology"/>
<organism evidence="6 7">
    <name type="scientific">Paenibacillus radicis</name>
    <name type="common">ex Xue et al. 2023</name>
    <dbReference type="NCBI Taxonomy" id="2972489"/>
    <lineage>
        <taxon>Bacteria</taxon>
        <taxon>Bacillati</taxon>
        <taxon>Bacillota</taxon>
        <taxon>Bacilli</taxon>
        <taxon>Bacillales</taxon>
        <taxon>Paenibacillaceae</taxon>
        <taxon>Paenibacillus</taxon>
    </lineage>
</organism>
<dbReference type="InterPro" id="IPR006140">
    <property type="entry name" value="D-isomer_DH_NAD-bd"/>
</dbReference>
<dbReference type="CDD" id="cd05301">
    <property type="entry name" value="GDH"/>
    <property type="match status" value="1"/>
</dbReference>
<feature type="domain" description="D-isomer specific 2-hydroxyacid dehydrogenase catalytic" evidence="4">
    <location>
        <begin position="3"/>
        <end position="318"/>
    </location>
</feature>
<dbReference type="InterPro" id="IPR006139">
    <property type="entry name" value="D-isomer_2_OHA_DH_cat_dom"/>
</dbReference>
<name>A0ABT1YQT9_9BACL</name>
<evidence type="ECO:0000256" key="1">
    <source>
        <dbReference type="ARBA" id="ARBA00005854"/>
    </source>
</evidence>
<dbReference type="PANTHER" id="PTHR10996:SF283">
    <property type="entry name" value="GLYOXYLATE_HYDROXYPYRUVATE REDUCTASE B"/>
    <property type="match status" value="1"/>
</dbReference>
<feature type="domain" description="D-isomer specific 2-hydroxyacid dehydrogenase NAD-binding" evidence="5">
    <location>
        <begin position="108"/>
        <end position="286"/>
    </location>
</feature>
<dbReference type="InterPro" id="IPR029752">
    <property type="entry name" value="D-isomer_DH_CS1"/>
</dbReference>
<dbReference type="InterPro" id="IPR050223">
    <property type="entry name" value="D-isomer_2-hydroxyacid_DH"/>
</dbReference>
<keyword evidence="7" id="KW-1185">Reference proteome</keyword>
<dbReference type="PANTHER" id="PTHR10996">
    <property type="entry name" value="2-HYDROXYACID DEHYDROGENASE-RELATED"/>
    <property type="match status" value="1"/>
</dbReference>
<dbReference type="SUPFAM" id="SSF52283">
    <property type="entry name" value="Formate/glycerate dehydrogenase catalytic domain-like"/>
    <property type="match status" value="1"/>
</dbReference>
<evidence type="ECO:0000256" key="3">
    <source>
        <dbReference type="RuleBase" id="RU003719"/>
    </source>
</evidence>
<evidence type="ECO:0000259" key="5">
    <source>
        <dbReference type="Pfam" id="PF02826"/>
    </source>
</evidence>
<dbReference type="RefSeq" id="WP_258217095.1">
    <property type="nucleotide sequence ID" value="NZ_JANQBD010000029.1"/>
</dbReference>
<dbReference type="Pfam" id="PF02826">
    <property type="entry name" value="2-Hacid_dh_C"/>
    <property type="match status" value="1"/>
</dbReference>
<evidence type="ECO:0000313" key="6">
    <source>
        <dbReference type="EMBL" id="MCR8635546.1"/>
    </source>
</evidence>
<dbReference type="InterPro" id="IPR036291">
    <property type="entry name" value="NAD(P)-bd_dom_sf"/>
</dbReference>
<reference evidence="6 7" key="1">
    <citation type="submission" date="2022-08" db="EMBL/GenBank/DDBJ databases">
        <title>Paenibacillus endoradicis sp. nov., Paenibacillus radicibacter sp. nov and Paenibacillus pararadicis sp. nov., three cold-adapted plant growth-promoting bacteria isolated from root of Larix gmelinii in Great Khingan.</title>
        <authorList>
            <person name="Xue H."/>
        </authorList>
    </citation>
    <scope>NUCLEOTIDE SEQUENCE [LARGE SCALE GENOMIC DNA]</scope>
    <source>
        <strain evidence="6 7">N5-1-1-5</strain>
    </source>
</reference>
<gene>
    <name evidence="6" type="ORF">NV381_30505</name>
</gene>
<dbReference type="Proteomes" id="UP001300012">
    <property type="component" value="Unassembled WGS sequence"/>
</dbReference>
<dbReference type="Pfam" id="PF00389">
    <property type="entry name" value="2-Hacid_dh"/>
    <property type="match status" value="1"/>
</dbReference>
<evidence type="ECO:0000313" key="7">
    <source>
        <dbReference type="Proteomes" id="UP001300012"/>
    </source>
</evidence>
<keyword evidence="2 3" id="KW-0560">Oxidoreductase</keyword>
<comment type="caution">
    <text evidence="6">The sequence shown here is derived from an EMBL/GenBank/DDBJ whole genome shotgun (WGS) entry which is preliminary data.</text>
</comment>
<protein>
    <submittedName>
        <fullName evidence="6">D-glycerate dehydrogenase</fullName>
    </submittedName>
</protein>
<dbReference type="EMBL" id="JANQBD010000029">
    <property type="protein sequence ID" value="MCR8635546.1"/>
    <property type="molecule type" value="Genomic_DNA"/>
</dbReference>
<comment type="similarity">
    <text evidence="1 3">Belongs to the D-isomer specific 2-hydroxyacid dehydrogenase family.</text>
</comment>
<accession>A0ABT1YQT9</accession>
<dbReference type="SUPFAM" id="SSF51735">
    <property type="entry name" value="NAD(P)-binding Rossmann-fold domains"/>
    <property type="match status" value="1"/>
</dbReference>
<dbReference type="PROSITE" id="PS00065">
    <property type="entry name" value="D_2_HYDROXYACID_DH_1"/>
    <property type="match status" value="1"/>
</dbReference>
<sequence>MKVVITRRIPESVKQKLDANYTTYMWPEENVPIPYELLLEQVKDADALFTNVSDRIDKHVFQAATKLKVVSTMAVGYDNIDIEEATARGILVGHTPDVLSEAVADLTFALLLSTARKVVEAMSFIKKDSWRGWGPMLLTGQNVYNSTIGIIGMGGIGKGVARRAAGFGMRILYHNRRRREDMERELGVEYSSLDSLLQASDFVVMLAPATQETRKMIGKRELSLMKPTAILINTSRGSNVDEAALITALKERQIWGAGLDVFEVEPIRADHPLIGLDNVVLLPHIGSATVATRMEMAELTAHHILTGLSGERIRNLVNPEVYRIRGSGMKR</sequence>
<evidence type="ECO:0000259" key="4">
    <source>
        <dbReference type="Pfam" id="PF00389"/>
    </source>
</evidence>
<dbReference type="Gene3D" id="3.40.50.720">
    <property type="entry name" value="NAD(P)-binding Rossmann-like Domain"/>
    <property type="match status" value="2"/>
</dbReference>
<evidence type="ECO:0000256" key="2">
    <source>
        <dbReference type="ARBA" id="ARBA00023002"/>
    </source>
</evidence>